<accession>A0A0M0LLQ1</accession>
<sequence length="248" mass="29321">MKGLLEKRWIDVHFKTLPLWQQSAYTSFSSMIADEDNTYPCFPARHGFFSNYLRFSFVGDPRELSSINDLANCLRTYGKCSRDVGKNTALAIFLETPEDMIEDYDWEDYRKLFWSILNKLTTLDEKDWPTDIPIDPSHHKWEFCFDGESYFIFCATPAHTLRKSRHFPSLLLVVQPRWVFDEINNSTDSGLKMRNLIRERLVAYDGISSHPDLKWYGQEDNLEWKQYFLSNDDNSESKCPFMRLKGKF</sequence>
<dbReference type="PANTHER" id="PTHR40045:SF1">
    <property type="entry name" value="YQCI_YCGG FAMILY PROTEIN"/>
    <property type="match status" value="1"/>
</dbReference>
<protein>
    <recommendedName>
        <fullName evidence="3">YqcI/YcgG family protein</fullName>
    </recommendedName>
</protein>
<name>A0A0M0LLQ1_9BACL</name>
<dbReference type="InterPro" id="IPR014988">
    <property type="entry name" value="Uncharacterised_YqcI/YcgG"/>
</dbReference>
<dbReference type="AlphaFoldDB" id="A0A0M0LLQ1"/>
<dbReference type="Pfam" id="PF08892">
    <property type="entry name" value="YqcI_YcgG"/>
    <property type="match status" value="1"/>
</dbReference>
<dbReference type="EMBL" id="LILB01000001">
    <property type="protein sequence ID" value="KOO51990.1"/>
    <property type="molecule type" value="Genomic_DNA"/>
</dbReference>
<dbReference type="STRING" id="263475.AMD00_06100"/>
<dbReference type="PANTHER" id="PTHR40045">
    <property type="entry name" value="YCGG FAMILY PROTEIN"/>
    <property type="match status" value="1"/>
</dbReference>
<organism evidence="1 2">
    <name type="scientific">Viridibacillus arvi</name>
    <dbReference type="NCBI Taxonomy" id="263475"/>
    <lineage>
        <taxon>Bacteria</taxon>
        <taxon>Bacillati</taxon>
        <taxon>Bacillota</taxon>
        <taxon>Bacilli</taxon>
        <taxon>Bacillales</taxon>
        <taxon>Caryophanaceae</taxon>
        <taxon>Viridibacillus</taxon>
    </lineage>
</organism>
<dbReference type="PATRIC" id="fig|263475.3.peg.1651"/>
<dbReference type="OrthoDB" id="112290at2"/>
<dbReference type="GeneID" id="301135674"/>
<dbReference type="Proteomes" id="UP000036867">
    <property type="component" value="Unassembled WGS sequence"/>
</dbReference>
<dbReference type="RefSeq" id="WP_053416162.1">
    <property type="nucleotide sequence ID" value="NZ_LILB01000001.1"/>
</dbReference>
<gene>
    <name evidence="1" type="ORF">AMD00_06100</name>
</gene>
<evidence type="ECO:0008006" key="3">
    <source>
        <dbReference type="Google" id="ProtNLM"/>
    </source>
</evidence>
<proteinExistence type="predicted"/>
<evidence type="ECO:0000313" key="1">
    <source>
        <dbReference type="EMBL" id="KOO51990.1"/>
    </source>
</evidence>
<reference evidence="2" key="1">
    <citation type="submission" date="2015-08" db="EMBL/GenBank/DDBJ databases">
        <title>Fjat-10028 dsm 16317.</title>
        <authorList>
            <person name="Liu B."/>
            <person name="Wang J."/>
            <person name="Zhu Y."/>
            <person name="Liu G."/>
            <person name="Chen Q."/>
            <person name="Chen Z."/>
            <person name="Lan J."/>
            <person name="Che J."/>
            <person name="Ge C."/>
            <person name="Shi H."/>
            <person name="Pan Z."/>
            <person name="Liu X."/>
        </authorList>
    </citation>
    <scope>NUCLEOTIDE SEQUENCE [LARGE SCALE GENOMIC DNA]</scope>
    <source>
        <strain evidence="2">DSM 16317</strain>
    </source>
</reference>
<evidence type="ECO:0000313" key="2">
    <source>
        <dbReference type="Proteomes" id="UP000036867"/>
    </source>
</evidence>
<comment type="caution">
    <text evidence="1">The sequence shown here is derived from an EMBL/GenBank/DDBJ whole genome shotgun (WGS) entry which is preliminary data.</text>
</comment>
<keyword evidence="2" id="KW-1185">Reference proteome</keyword>